<dbReference type="GO" id="GO:0003723">
    <property type="term" value="F:RNA binding"/>
    <property type="evidence" value="ECO:0007669"/>
    <property type="project" value="UniProtKB-UniRule"/>
</dbReference>
<feature type="region of interest" description="Disordered" evidence="2">
    <location>
        <begin position="412"/>
        <end position="603"/>
    </location>
</feature>
<evidence type="ECO:0000259" key="3">
    <source>
        <dbReference type="PROSITE" id="PS50102"/>
    </source>
</evidence>
<evidence type="ECO:0000313" key="4">
    <source>
        <dbReference type="EMBL" id="VDO97686.1"/>
    </source>
</evidence>
<dbReference type="InterPro" id="IPR035979">
    <property type="entry name" value="RBD_domain_sf"/>
</dbReference>
<protein>
    <submittedName>
        <fullName evidence="6">RRM domain-containing protein</fullName>
    </submittedName>
</protein>
<proteinExistence type="predicted"/>
<accession>A0A183IFR4</accession>
<evidence type="ECO:0000256" key="1">
    <source>
        <dbReference type="PROSITE-ProRule" id="PRU00176"/>
    </source>
</evidence>
<keyword evidence="1" id="KW-0694">RNA-binding</keyword>
<feature type="compositionally biased region" description="Basic and acidic residues" evidence="2">
    <location>
        <begin position="179"/>
        <end position="192"/>
    </location>
</feature>
<feature type="region of interest" description="Disordered" evidence="2">
    <location>
        <begin position="260"/>
        <end position="374"/>
    </location>
</feature>
<gene>
    <name evidence="4" type="ORF">SBAD_LOCUS2458</name>
</gene>
<feature type="compositionally biased region" description="Basic and acidic residues" evidence="2">
    <location>
        <begin position="316"/>
        <end position="338"/>
    </location>
</feature>
<feature type="compositionally biased region" description="Low complexity" evidence="2">
    <location>
        <begin position="574"/>
        <end position="584"/>
    </location>
</feature>
<keyword evidence="5" id="KW-1185">Reference proteome</keyword>
<dbReference type="InterPro" id="IPR000504">
    <property type="entry name" value="RRM_dom"/>
</dbReference>
<dbReference type="Proteomes" id="UP000270296">
    <property type="component" value="Unassembled WGS sequence"/>
</dbReference>
<reference evidence="6" key="1">
    <citation type="submission" date="2016-06" db="UniProtKB">
        <authorList>
            <consortium name="WormBaseParasite"/>
        </authorList>
    </citation>
    <scope>IDENTIFICATION</scope>
</reference>
<dbReference type="SMART" id="SM00360">
    <property type="entry name" value="RRM"/>
    <property type="match status" value="1"/>
</dbReference>
<feature type="region of interest" description="Disordered" evidence="2">
    <location>
        <begin position="154"/>
        <end position="232"/>
    </location>
</feature>
<dbReference type="PROSITE" id="PS50102">
    <property type="entry name" value="RRM"/>
    <property type="match status" value="1"/>
</dbReference>
<feature type="compositionally biased region" description="Polar residues" evidence="2">
    <location>
        <begin position="200"/>
        <end position="210"/>
    </location>
</feature>
<dbReference type="Gene3D" id="3.30.70.330">
    <property type="match status" value="1"/>
</dbReference>
<dbReference type="AlphaFoldDB" id="A0A183IFR4"/>
<dbReference type="InterPro" id="IPR012677">
    <property type="entry name" value="Nucleotide-bd_a/b_plait_sf"/>
</dbReference>
<feature type="compositionally biased region" description="Basic residues" evidence="2">
    <location>
        <begin position="447"/>
        <end position="457"/>
    </location>
</feature>
<evidence type="ECO:0000313" key="6">
    <source>
        <dbReference type="WBParaSite" id="SBAD_0000257501-mRNA-1"/>
    </source>
</evidence>
<dbReference type="WBParaSite" id="SBAD_0000257501-mRNA-1">
    <property type="protein sequence ID" value="SBAD_0000257501-mRNA-1"/>
    <property type="gene ID" value="SBAD_0000257501"/>
</dbReference>
<sequence length="622" mass="69585">MRVCFVIAGDFEETTANEFSNVPTISPFLAHVGNLPLDATESDLADVFHSLKIKDIYVVQQKGFGYVEFDTREDLISALSLDRPRLKNRDLRVAVADKTQVDRGGRSNDRSRFVDRGNRGYYSNYANSSGPQLYPSYGITRSSSYTCRIEPPFPPPSSLDYHEPPRYGYDTSSTYNGYDNDREPLPYRKNSAEPRMYPTMKQSSYSSQHSFEPADSSYYGRSSTLGRDRRQYRRERYPPFANANDVAFLPRRDLYSRFPRDYETWPDLPPRPDEVPKERKKLELVPRSRPLSGDAPDPAAPSKSSIFGEAKPVDTAAKEREIEERLERERQELHRQLELEQEAPFATARSNPNIFGYCAPGEDSSPKSTTPRAIEIARKPVDVDTGVVYGADDDEGRPIKFLSRCSSVKEVVKRESSNAIDAGSNKGVVAAKENGKEDGETKSKSGDRRHRAGRQRGHREFSADQGVRGRNSSARSGKPDQGARVGGQGQRPGRRDQRANGGGEISRSGSTEIIFTRGPITVTRNADRRKVQNREPAAAVSALESRRKVDESASAVAQLPRIKEQEISKPPCKPVNNPVTTTTTSGRRSNPSKVKDMPKYEPVSPKFVDANKFALLDEVNED</sequence>
<dbReference type="EMBL" id="UZAM01007235">
    <property type="protein sequence ID" value="VDO97686.1"/>
    <property type="molecule type" value="Genomic_DNA"/>
</dbReference>
<feature type="compositionally biased region" description="Basic and acidic residues" evidence="2">
    <location>
        <begin position="270"/>
        <end position="286"/>
    </location>
</feature>
<organism evidence="6">
    <name type="scientific">Soboliphyme baturini</name>
    <dbReference type="NCBI Taxonomy" id="241478"/>
    <lineage>
        <taxon>Eukaryota</taxon>
        <taxon>Metazoa</taxon>
        <taxon>Ecdysozoa</taxon>
        <taxon>Nematoda</taxon>
        <taxon>Enoplea</taxon>
        <taxon>Dorylaimia</taxon>
        <taxon>Dioctophymatida</taxon>
        <taxon>Dioctophymatoidea</taxon>
        <taxon>Soboliphymatidae</taxon>
        <taxon>Soboliphyme</taxon>
    </lineage>
</organism>
<evidence type="ECO:0000256" key="2">
    <source>
        <dbReference type="SAM" id="MobiDB-lite"/>
    </source>
</evidence>
<feature type="domain" description="RRM" evidence="3">
    <location>
        <begin position="28"/>
        <end position="98"/>
    </location>
</feature>
<name>A0A183IFR4_9BILA</name>
<dbReference type="OrthoDB" id="442677at2759"/>
<reference evidence="4" key="2">
    <citation type="submission" date="2018-11" db="EMBL/GenBank/DDBJ databases">
        <authorList>
            <consortium name="Pathogen Informatics"/>
        </authorList>
    </citation>
    <scope>NUCLEOTIDE SEQUENCE [LARGE SCALE GENOMIC DNA]</scope>
</reference>
<dbReference type="SUPFAM" id="SSF54928">
    <property type="entry name" value="RNA-binding domain, RBD"/>
    <property type="match status" value="1"/>
</dbReference>
<dbReference type="Pfam" id="PF00076">
    <property type="entry name" value="RRM_1"/>
    <property type="match status" value="1"/>
</dbReference>
<feature type="compositionally biased region" description="Basic and acidic residues" evidence="2">
    <location>
        <begin position="433"/>
        <end position="446"/>
    </location>
</feature>
<evidence type="ECO:0000313" key="5">
    <source>
        <dbReference type="Proteomes" id="UP000270296"/>
    </source>
</evidence>